<reference evidence="8 9" key="1">
    <citation type="submission" date="2018-08" db="EMBL/GenBank/DDBJ databases">
        <title>Recombination of ecologically and evolutionarily significant loci maintains genetic cohesion in the Pseudomonas syringae species complex.</title>
        <authorList>
            <person name="Dillon M."/>
            <person name="Thakur S."/>
            <person name="Almeida R.N.D."/>
            <person name="Weir B.S."/>
            <person name="Guttman D.S."/>
        </authorList>
    </citation>
    <scope>NUCLEOTIDE SEQUENCE [LARGE SCALE GENOMIC DNA]</scope>
    <source>
        <strain evidence="8 9">ICMP 7846</strain>
    </source>
</reference>
<feature type="transmembrane region" description="Helical" evidence="7">
    <location>
        <begin position="85"/>
        <end position="108"/>
    </location>
</feature>
<dbReference type="GO" id="GO:0005886">
    <property type="term" value="C:plasma membrane"/>
    <property type="evidence" value="ECO:0007669"/>
    <property type="project" value="UniProtKB-SubCell"/>
</dbReference>
<evidence type="ECO:0000256" key="7">
    <source>
        <dbReference type="SAM" id="Phobius"/>
    </source>
</evidence>
<organism evidence="8 9">
    <name type="scientific">Pseudomonas aeruginosa</name>
    <dbReference type="NCBI Taxonomy" id="287"/>
    <lineage>
        <taxon>Bacteria</taxon>
        <taxon>Pseudomonadati</taxon>
        <taxon>Pseudomonadota</taxon>
        <taxon>Gammaproteobacteria</taxon>
        <taxon>Pseudomonadales</taxon>
        <taxon>Pseudomonadaceae</taxon>
        <taxon>Pseudomonas</taxon>
    </lineage>
</organism>
<gene>
    <name evidence="8" type="ORF">ALP65_03797</name>
</gene>
<evidence type="ECO:0000256" key="2">
    <source>
        <dbReference type="ARBA" id="ARBA00022475"/>
    </source>
</evidence>
<dbReference type="PANTHER" id="PTHR30213">
    <property type="entry name" value="INNER MEMBRANE PROTEIN YHJD"/>
    <property type="match status" value="1"/>
</dbReference>
<evidence type="ECO:0000256" key="1">
    <source>
        <dbReference type="ARBA" id="ARBA00004651"/>
    </source>
</evidence>
<sequence>MIAWIAGLVGLEQYLVTLWTWLRWPLAVFLLMLAVALFYYLVPDVEQRFRFITPGSVLSVIAWIAASLAYGFYVKNFANYNAMYGSIGAIIILLLYFYLSAAVVLFGAELNAVIEHHSEDGKDPGERELPDNDDPELKA</sequence>
<dbReference type="Proteomes" id="UP000270834">
    <property type="component" value="Unassembled WGS sequence"/>
</dbReference>
<dbReference type="AlphaFoldDB" id="A0A3M5DW73"/>
<evidence type="ECO:0000313" key="9">
    <source>
        <dbReference type="Proteomes" id="UP000270834"/>
    </source>
</evidence>
<keyword evidence="3 7" id="KW-0812">Transmembrane</keyword>
<feature type="region of interest" description="Disordered" evidence="6">
    <location>
        <begin position="118"/>
        <end position="139"/>
    </location>
</feature>
<evidence type="ECO:0000256" key="3">
    <source>
        <dbReference type="ARBA" id="ARBA00022692"/>
    </source>
</evidence>
<keyword evidence="4 7" id="KW-1133">Transmembrane helix</keyword>
<keyword evidence="2" id="KW-1003">Cell membrane</keyword>
<dbReference type="EMBL" id="RBSQ01000674">
    <property type="protein sequence ID" value="RMS54176.1"/>
    <property type="molecule type" value="Genomic_DNA"/>
</dbReference>
<keyword evidence="5 7" id="KW-0472">Membrane</keyword>
<comment type="subcellular location">
    <subcellularLocation>
        <location evidence="1">Cell membrane</location>
        <topology evidence="1">Multi-pass membrane protein</topology>
    </subcellularLocation>
</comment>
<evidence type="ECO:0000313" key="8">
    <source>
        <dbReference type="EMBL" id="RMS54176.1"/>
    </source>
</evidence>
<evidence type="ECO:0000256" key="5">
    <source>
        <dbReference type="ARBA" id="ARBA00023136"/>
    </source>
</evidence>
<evidence type="ECO:0000256" key="6">
    <source>
        <dbReference type="SAM" id="MobiDB-lite"/>
    </source>
</evidence>
<dbReference type="InterPro" id="IPR017039">
    <property type="entry name" value="Virul_fac_BrkB"/>
</dbReference>
<dbReference type="Pfam" id="PF03631">
    <property type="entry name" value="Virul_fac_BrkB"/>
    <property type="match status" value="1"/>
</dbReference>
<proteinExistence type="predicted"/>
<dbReference type="PANTHER" id="PTHR30213:SF0">
    <property type="entry name" value="UPF0761 MEMBRANE PROTEIN YIHY"/>
    <property type="match status" value="1"/>
</dbReference>
<name>A0A3M5DW73_PSEAI</name>
<protein>
    <submittedName>
        <fullName evidence="8">Uncharacterized protein</fullName>
    </submittedName>
</protein>
<evidence type="ECO:0000256" key="4">
    <source>
        <dbReference type="ARBA" id="ARBA00022989"/>
    </source>
</evidence>
<feature type="transmembrane region" description="Helical" evidence="7">
    <location>
        <begin position="49"/>
        <end position="73"/>
    </location>
</feature>
<comment type="caution">
    <text evidence="8">The sequence shown here is derived from an EMBL/GenBank/DDBJ whole genome shotgun (WGS) entry which is preliminary data.</text>
</comment>
<feature type="transmembrane region" description="Helical" evidence="7">
    <location>
        <begin position="21"/>
        <end position="42"/>
    </location>
</feature>
<accession>A0A3M5DW73</accession>